<feature type="non-terminal residue" evidence="1">
    <location>
        <position position="84"/>
    </location>
</feature>
<accession>A0A0F9LZD8</accession>
<dbReference type="EMBL" id="LAZR01005371">
    <property type="protein sequence ID" value="KKN00480.1"/>
    <property type="molecule type" value="Genomic_DNA"/>
</dbReference>
<name>A0A0F9LZD8_9ZZZZ</name>
<comment type="caution">
    <text evidence="1">The sequence shown here is derived from an EMBL/GenBank/DDBJ whole genome shotgun (WGS) entry which is preliminary data.</text>
</comment>
<protein>
    <submittedName>
        <fullName evidence="1">Uncharacterized protein</fullName>
    </submittedName>
</protein>
<proteinExistence type="predicted"/>
<sequence>MTLVSTVLTDVSYDLKLSATQKTSRTAELINYMNRVIKNGILPTLIRFESDFGMKDWTTTETVANQRDYALPSDFVAFEALYSI</sequence>
<evidence type="ECO:0000313" key="1">
    <source>
        <dbReference type="EMBL" id="KKN00480.1"/>
    </source>
</evidence>
<gene>
    <name evidence="1" type="ORF">LCGC14_1137470</name>
</gene>
<reference evidence="1" key="1">
    <citation type="journal article" date="2015" name="Nature">
        <title>Complex archaea that bridge the gap between prokaryotes and eukaryotes.</title>
        <authorList>
            <person name="Spang A."/>
            <person name="Saw J.H."/>
            <person name="Jorgensen S.L."/>
            <person name="Zaremba-Niedzwiedzka K."/>
            <person name="Martijn J."/>
            <person name="Lind A.E."/>
            <person name="van Eijk R."/>
            <person name="Schleper C."/>
            <person name="Guy L."/>
            <person name="Ettema T.J."/>
        </authorList>
    </citation>
    <scope>NUCLEOTIDE SEQUENCE</scope>
</reference>
<organism evidence="1">
    <name type="scientific">marine sediment metagenome</name>
    <dbReference type="NCBI Taxonomy" id="412755"/>
    <lineage>
        <taxon>unclassified sequences</taxon>
        <taxon>metagenomes</taxon>
        <taxon>ecological metagenomes</taxon>
    </lineage>
</organism>
<dbReference type="AlphaFoldDB" id="A0A0F9LZD8"/>